<dbReference type="EMBL" id="GFTR01000227">
    <property type="protein sequence ID" value="JAW16199.1"/>
    <property type="molecule type" value="Transcribed_RNA"/>
</dbReference>
<organism evidence="1">
    <name type="scientific">Panstrongylus lignarius</name>
    <dbReference type="NCBI Taxonomy" id="156445"/>
    <lineage>
        <taxon>Eukaryota</taxon>
        <taxon>Metazoa</taxon>
        <taxon>Ecdysozoa</taxon>
        <taxon>Arthropoda</taxon>
        <taxon>Hexapoda</taxon>
        <taxon>Insecta</taxon>
        <taxon>Pterygota</taxon>
        <taxon>Neoptera</taxon>
        <taxon>Paraneoptera</taxon>
        <taxon>Hemiptera</taxon>
        <taxon>Heteroptera</taxon>
        <taxon>Panheteroptera</taxon>
        <taxon>Cimicomorpha</taxon>
        <taxon>Reduviidae</taxon>
        <taxon>Triatominae</taxon>
        <taxon>Panstrongylus</taxon>
    </lineage>
</organism>
<dbReference type="AlphaFoldDB" id="A0A224Y6Q8"/>
<sequence>MSIICGRKLSSTPLLGLLSNLTLLHSHSHLLVKNVMSEIPLAVCSPQLKRLHFSLSRLIFVIILSRTLA</sequence>
<evidence type="ECO:0000313" key="1">
    <source>
        <dbReference type="EMBL" id="JAW16199.1"/>
    </source>
</evidence>
<protein>
    <submittedName>
        <fullName evidence="1">Uncharacterized protein</fullName>
    </submittedName>
</protein>
<reference evidence="1" key="1">
    <citation type="journal article" date="2018" name="PLoS Negl. Trop. Dis.">
        <title>An insight into the salivary gland and fat body transcriptome of Panstrongylus lignarius (Hemiptera: Heteroptera), the main vector of Chagas disease in Peru.</title>
        <authorList>
            <person name="Nevoa J.C."/>
            <person name="Mendes M.T."/>
            <person name="da Silva M.V."/>
            <person name="Soares S.C."/>
            <person name="Oliveira C.J.F."/>
            <person name="Ribeiro J.M.C."/>
        </authorList>
    </citation>
    <scope>NUCLEOTIDE SEQUENCE</scope>
</reference>
<proteinExistence type="predicted"/>
<accession>A0A224Y6Q8</accession>
<name>A0A224Y6Q8_9HEMI</name>